<reference evidence="2 3" key="1">
    <citation type="submission" date="2019-04" db="EMBL/GenBank/DDBJ databases">
        <title>Isolation and identification of Cellulomonas shaoxiangyii sp. Nov. isolated from feces of the Tibetan antelopes (Pantholops hodgsonii) in the Qinghai-Tibet plateau of China.</title>
        <authorList>
            <person name="Tian Z."/>
        </authorList>
    </citation>
    <scope>NUCLEOTIDE SEQUENCE [LARGE SCALE GENOMIC DNA]</scope>
    <source>
        <strain evidence="2 3">Z28</strain>
    </source>
</reference>
<feature type="transmembrane region" description="Helical" evidence="1">
    <location>
        <begin position="155"/>
        <end position="182"/>
    </location>
</feature>
<feature type="transmembrane region" description="Helical" evidence="1">
    <location>
        <begin position="28"/>
        <end position="53"/>
    </location>
</feature>
<evidence type="ECO:0000313" key="2">
    <source>
        <dbReference type="EMBL" id="QCB92824.1"/>
    </source>
</evidence>
<keyword evidence="1" id="KW-0812">Transmembrane</keyword>
<gene>
    <name evidence="2" type="ORF">E5225_03915</name>
</gene>
<keyword evidence="1" id="KW-0472">Membrane</keyword>
<evidence type="ECO:0000256" key="1">
    <source>
        <dbReference type="SAM" id="Phobius"/>
    </source>
</evidence>
<feature type="transmembrane region" description="Helical" evidence="1">
    <location>
        <begin position="92"/>
        <end position="114"/>
    </location>
</feature>
<proteinExistence type="predicted"/>
<protein>
    <submittedName>
        <fullName evidence="2">DUF624 domain-containing protein</fullName>
    </submittedName>
</protein>
<sequence length="216" mass="22362">MTYAGAPVRTTADEPVGWAGRVMTVLRAVAHVVAAQLLLVLGTLAGGVVLGLFPSLHAAGALLARVADGAPSEHVWRDFWAAWRGALRRLNVLGAPLWAVAVLLWLDGVALGVLTGPVRAAAGLGLALAGAWTVVVLAHLAPVTRRYDDSPARTWRFLLLAPAVSPGTSVAVLAAVAVWALTCAVVPALLPLAGVAAPLLATGWLVDVRLRRIDAR</sequence>
<organism evidence="2 3">
    <name type="scientific">Cellulomonas shaoxiangyii</name>
    <dbReference type="NCBI Taxonomy" id="2566013"/>
    <lineage>
        <taxon>Bacteria</taxon>
        <taxon>Bacillati</taxon>
        <taxon>Actinomycetota</taxon>
        <taxon>Actinomycetes</taxon>
        <taxon>Micrococcales</taxon>
        <taxon>Cellulomonadaceae</taxon>
        <taxon>Cellulomonas</taxon>
    </lineage>
</organism>
<keyword evidence="1" id="KW-1133">Transmembrane helix</keyword>
<dbReference type="RefSeq" id="WP_135972939.1">
    <property type="nucleotide sequence ID" value="NZ_CP039291.1"/>
</dbReference>
<dbReference type="KEGG" id="celz:E5225_03915"/>
<dbReference type="EMBL" id="CP039291">
    <property type="protein sequence ID" value="QCB92824.1"/>
    <property type="molecule type" value="Genomic_DNA"/>
</dbReference>
<name>A0A4P7SJE0_9CELL</name>
<dbReference type="AlphaFoldDB" id="A0A4P7SJE0"/>
<dbReference type="Proteomes" id="UP000296469">
    <property type="component" value="Chromosome"/>
</dbReference>
<feature type="transmembrane region" description="Helical" evidence="1">
    <location>
        <begin position="120"/>
        <end position="143"/>
    </location>
</feature>
<evidence type="ECO:0000313" key="3">
    <source>
        <dbReference type="Proteomes" id="UP000296469"/>
    </source>
</evidence>
<dbReference type="InterPro" id="IPR006938">
    <property type="entry name" value="DUF624"/>
</dbReference>
<keyword evidence="3" id="KW-1185">Reference proteome</keyword>
<feature type="transmembrane region" description="Helical" evidence="1">
    <location>
        <begin position="188"/>
        <end position="206"/>
    </location>
</feature>
<dbReference type="Pfam" id="PF04854">
    <property type="entry name" value="DUF624"/>
    <property type="match status" value="1"/>
</dbReference>
<accession>A0A4P7SJE0</accession>
<dbReference type="OrthoDB" id="5149852at2"/>